<name>A0A5C1Q901_9SPIO</name>
<feature type="domain" description="PilZ" evidence="1">
    <location>
        <begin position="16"/>
        <end position="117"/>
    </location>
</feature>
<protein>
    <submittedName>
        <fullName evidence="2">PilZ domain-containing protein</fullName>
    </submittedName>
</protein>
<reference evidence="2 3" key="2">
    <citation type="submission" date="2019-09" db="EMBL/GenBank/DDBJ databases">
        <title>Complete Genome Sequence and Methylome Analysis of free living Spirochaetas.</title>
        <authorList>
            <person name="Leshcheva N."/>
            <person name="Mikheeva N."/>
        </authorList>
    </citation>
    <scope>NUCLEOTIDE SEQUENCE [LARGE SCALE GENOMIC DNA]</scope>
    <source>
        <strain evidence="2 3">P</strain>
    </source>
</reference>
<dbReference type="Gene3D" id="2.40.10.220">
    <property type="entry name" value="predicted glycosyltransferase like domains"/>
    <property type="match status" value="1"/>
</dbReference>
<reference evidence="2 3" key="1">
    <citation type="submission" date="2019-02" db="EMBL/GenBank/DDBJ databases">
        <authorList>
            <person name="Fomenkov A."/>
            <person name="Dubinina G."/>
            <person name="Grabovich M."/>
            <person name="Vincze T."/>
            <person name="Roberts R.J."/>
        </authorList>
    </citation>
    <scope>NUCLEOTIDE SEQUENCE [LARGE SCALE GENOMIC DNA]</scope>
    <source>
        <strain evidence="2 3">P</strain>
    </source>
</reference>
<proteinExistence type="predicted"/>
<evidence type="ECO:0000313" key="2">
    <source>
        <dbReference type="EMBL" id="QEN03530.1"/>
    </source>
</evidence>
<keyword evidence="3" id="KW-1185">Reference proteome</keyword>
<dbReference type="Proteomes" id="UP000323824">
    <property type="component" value="Chromosome"/>
</dbReference>
<evidence type="ECO:0000313" key="3">
    <source>
        <dbReference type="Proteomes" id="UP000323824"/>
    </source>
</evidence>
<gene>
    <name evidence="2" type="ORF">EW093_02050</name>
</gene>
<dbReference type="GO" id="GO:0035438">
    <property type="term" value="F:cyclic-di-GMP binding"/>
    <property type="evidence" value="ECO:0007669"/>
    <property type="project" value="InterPro"/>
</dbReference>
<dbReference type="Pfam" id="PF07238">
    <property type="entry name" value="PilZ"/>
    <property type="match status" value="1"/>
</dbReference>
<organism evidence="2 3">
    <name type="scientific">Thiospirochaeta perfilievii</name>
    <dbReference type="NCBI Taxonomy" id="252967"/>
    <lineage>
        <taxon>Bacteria</taxon>
        <taxon>Pseudomonadati</taxon>
        <taxon>Spirochaetota</taxon>
        <taxon>Spirochaetia</taxon>
        <taxon>Spirochaetales</taxon>
        <taxon>Spirochaetaceae</taxon>
        <taxon>Thiospirochaeta</taxon>
    </lineage>
</organism>
<dbReference type="InterPro" id="IPR009875">
    <property type="entry name" value="PilZ_domain"/>
</dbReference>
<sequence>MNKLKLELRGAKVENRRINRRVKLQQLIEISYSNQENLLDANLEDISISGLRFSVNSPITTGSEIFLMFELPQENEGKIIKCYGEVLWQEKNNNTYIIGLKFKHLYRSDKEALESYLKNSI</sequence>
<dbReference type="SUPFAM" id="SSF141371">
    <property type="entry name" value="PilZ domain-like"/>
    <property type="match status" value="1"/>
</dbReference>
<dbReference type="EMBL" id="CP035807">
    <property type="protein sequence ID" value="QEN03530.1"/>
    <property type="molecule type" value="Genomic_DNA"/>
</dbReference>
<dbReference type="KEGG" id="sper:EW093_02050"/>
<dbReference type="AlphaFoldDB" id="A0A5C1Q901"/>
<evidence type="ECO:0000259" key="1">
    <source>
        <dbReference type="Pfam" id="PF07238"/>
    </source>
</evidence>
<accession>A0A5C1Q901</accession>